<dbReference type="EMBL" id="CP030057">
    <property type="protein sequence ID" value="QOZ61313.1"/>
    <property type="molecule type" value="Genomic_DNA"/>
</dbReference>
<sequence>MIETTEQLRIAIDQGYAGDKVDAIDPAAAPLGTDDEAGGTSDTPAQVRLAAAQELRARADEDGQRTSGIGSAWWLIGFVVFTGLAIVASLVWVMS</sequence>
<reference evidence="2" key="3">
    <citation type="submission" date="2022-12" db="EMBL/GenBank/DDBJ databases">
        <authorList>
            <person name="Sun Q."/>
            <person name="Zhou Y."/>
        </authorList>
    </citation>
    <scope>NUCLEOTIDE SEQUENCE</scope>
    <source>
        <strain evidence="2">CGMCC 1.15034</strain>
    </source>
</reference>
<name>A0A410V9D0_9BRAD</name>
<keyword evidence="1" id="KW-0472">Membrane</keyword>
<dbReference type="AlphaFoldDB" id="A0A410V9D0"/>
<dbReference type="OrthoDB" id="7306245at2"/>
<organism evidence="2 5">
    <name type="scientific">Bradyrhizobium guangdongense</name>
    <dbReference type="NCBI Taxonomy" id="1325090"/>
    <lineage>
        <taxon>Bacteria</taxon>
        <taxon>Pseudomonadati</taxon>
        <taxon>Pseudomonadota</taxon>
        <taxon>Alphaproteobacteria</taxon>
        <taxon>Hyphomicrobiales</taxon>
        <taxon>Nitrobacteraceae</taxon>
        <taxon>Bradyrhizobium</taxon>
    </lineage>
</organism>
<dbReference type="RefSeq" id="WP_128966879.1">
    <property type="nucleotide sequence ID" value="NZ_BMHC01000002.1"/>
</dbReference>
<evidence type="ECO:0000256" key="1">
    <source>
        <dbReference type="SAM" id="Phobius"/>
    </source>
</evidence>
<evidence type="ECO:0000313" key="5">
    <source>
        <dbReference type="Proteomes" id="UP000625079"/>
    </source>
</evidence>
<feature type="transmembrane region" description="Helical" evidence="1">
    <location>
        <begin position="72"/>
        <end position="93"/>
    </location>
</feature>
<dbReference type="EMBL" id="BMHC01000002">
    <property type="protein sequence ID" value="GGI22940.1"/>
    <property type="molecule type" value="Genomic_DNA"/>
</dbReference>
<dbReference type="Proteomes" id="UP000625079">
    <property type="component" value="Unassembled WGS sequence"/>
</dbReference>
<evidence type="ECO:0000313" key="2">
    <source>
        <dbReference type="EMBL" id="GGI22940.1"/>
    </source>
</evidence>
<proteinExistence type="predicted"/>
<keyword evidence="1" id="KW-0812">Transmembrane</keyword>
<accession>A0A410V9D0</accession>
<evidence type="ECO:0000313" key="3">
    <source>
        <dbReference type="EMBL" id="QOZ61313.1"/>
    </source>
</evidence>
<keyword evidence="4" id="KW-1185">Reference proteome</keyword>
<dbReference type="Proteomes" id="UP000593880">
    <property type="component" value="Chromosome"/>
</dbReference>
<protein>
    <submittedName>
        <fullName evidence="2">Uncharacterized protein</fullName>
    </submittedName>
</protein>
<gene>
    <name evidence="2" type="ORF">GCM10010987_21910</name>
    <name evidence="3" type="ORF">XH86_23185</name>
</gene>
<reference evidence="3 4" key="2">
    <citation type="submission" date="2018-06" db="EMBL/GenBank/DDBJ databases">
        <title>Comparative genomics of rhizobia nodulating Arachis hypogaea in China.</title>
        <authorList>
            <person name="Li Y."/>
        </authorList>
    </citation>
    <scope>NUCLEOTIDE SEQUENCE [LARGE SCALE GENOMIC DNA]</scope>
    <source>
        <strain evidence="3 4">CCBAU 51658</strain>
    </source>
</reference>
<keyword evidence="1" id="KW-1133">Transmembrane helix</keyword>
<reference evidence="2" key="1">
    <citation type="journal article" date="2014" name="Int. J. Syst. Evol. Microbiol.">
        <title>Complete genome sequence of Corynebacterium casei LMG S-19264T (=DSM 44701T), isolated from a smear-ripened cheese.</title>
        <authorList>
            <consortium name="US DOE Joint Genome Institute (JGI-PGF)"/>
            <person name="Walter F."/>
            <person name="Albersmeier A."/>
            <person name="Kalinowski J."/>
            <person name="Ruckert C."/>
        </authorList>
    </citation>
    <scope>NUCLEOTIDE SEQUENCE</scope>
    <source>
        <strain evidence="2">CGMCC 1.15034</strain>
    </source>
</reference>
<evidence type="ECO:0000313" key="4">
    <source>
        <dbReference type="Proteomes" id="UP000593880"/>
    </source>
</evidence>